<name>A0A0S7YE77_UNCT6</name>
<dbReference type="Pfam" id="PF18962">
    <property type="entry name" value="Por_Secre_tail"/>
    <property type="match status" value="1"/>
</dbReference>
<accession>A0A0S7YE77</accession>
<sequence length="465" mass="51629">MKKLFLIFGIAMCLMASTKIVEPPSRPEQLKVHNINQVEMTISNYGVFGQNLSGSGCWWPIGSGEAYIFGAGLWFGTIDNGDTLVTNSYIPNNGAHETEPGLSGTNYNDSYNVIYMYGDNWPAPVDTFPMAPQDHVSHQDSWCCFNDSLPWFHDTEPIGLEFYQTVYVWNVSEIEDIVFFTHEVKNVTDHTLQDCYIAVVTDCDVGDEAAAPNDRNSGVVARWYVIDSESIFVDNLGYQWQEDPEAGWAEFPGVIGFDLLETPNDIGMSAFKRFTLSIEPLTDPDRYETLAGYDFMTGLYEPYDTFPSDPTDQRFLMSSGPFDLEPDQGATLIFAVLLARWEGIYQTPDSALVLVDKWAQYQYDSGWQLSVGENSSPDIIKTSVALSPNPCAGNTKISFSLVKSGVVSLKLYNTVGQLVHKLVQSNMSAGAYTFDVDAGGLAQGTYFLILETPYGTVSRSLVVLR</sequence>
<organism evidence="2 3">
    <name type="scientific">candidate division TA06 bacterium DG_78</name>
    <dbReference type="NCBI Taxonomy" id="1703772"/>
    <lineage>
        <taxon>Bacteria</taxon>
        <taxon>Bacteria division TA06</taxon>
    </lineage>
</organism>
<dbReference type="NCBIfam" id="TIGR04183">
    <property type="entry name" value="Por_Secre_tail"/>
    <property type="match status" value="1"/>
</dbReference>
<evidence type="ECO:0000313" key="2">
    <source>
        <dbReference type="EMBL" id="KPJ73048.1"/>
    </source>
</evidence>
<comment type="caution">
    <text evidence="2">The sequence shown here is derived from an EMBL/GenBank/DDBJ whole genome shotgun (WGS) entry which is preliminary data.</text>
</comment>
<protein>
    <recommendedName>
        <fullName evidence="1">Secretion system C-terminal sorting domain-containing protein</fullName>
    </recommendedName>
</protein>
<evidence type="ECO:0000313" key="3">
    <source>
        <dbReference type="Proteomes" id="UP000051012"/>
    </source>
</evidence>
<reference evidence="2 3" key="1">
    <citation type="journal article" date="2015" name="Microbiome">
        <title>Genomic resolution of linkages in carbon, nitrogen, and sulfur cycling among widespread estuary sediment bacteria.</title>
        <authorList>
            <person name="Baker B.J."/>
            <person name="Lazar C.S."/>
            <person name="Teske A.P."/>
            <person name="Dick G.J."/>
        </authorList>
    </citation>
    <scope>NUCLEOTIDE SEQUENCE [LARGE SCALE GENOMIC DNA]</scope>
    <source>
        <strain evidence="2">DG_78</strain>
    </source>
</reference>
<dbReference type="Proteomes" id="UP000051012">
    <property type="component" value="Unassembled WGS sequence"/>
</dbReference>
<evidence type="ECO:0000259" key="1">
    <source>
        <dbReference type="Pfam" id="PF18962"/>
    </source>
</evidence>
<proteinExistence type="predicted"/>
<feature type="domain" description="Secretion system C-terminal sorting" evidence="1">
    <location>
        <begin position="388"/>
        <end position="462"/>
    </location>
</feature>
<dbReference type="AlphaFoldDB" id="A0A0S7YE77"/>
<gene>
    <name evidence="2" type="ORF">AMJ52_04410</name>
</gene>
<dbReference type="InterPro" id="IPR026444">
    <property type="entry name" value="Secre_tail"/>
</dbReference>
<dbReference type="EMBL" id="LJNI01000044">
    <property type="protein sequence ID" value="KPJ73048.1"/>
    <property type="molecule type" value="Genomic_DNA"/>
</dbReference>